<dbReference type="Proteomes" id="UP001219525">
    <property type="component" value="Unassembled WGS sequence"/>
</dbReference>
<dbReference type="AlphaFoldDB" id="A0AAD6V7R4"/>
<dbReference type="EMBL" id="JARJCW010000068">
    <property type="protein sequence ID" value="KAJ7199452.1"/>
    <property type="molecule type" value="Genomic_DNA"/>
</dbReference>
<name>A0AAD6V7R4_9AGAR</name>
<evidence type="ECO:0000313" key="2">
    <source>
        <dbReference type="Proteomes" id="UP001219525"/>
    </source>
</evidence>
<gene>
    <name evidence="1" type="ORF">GGX14DRAFT_468004</name>
</gene>
<protein>
    <submittedName>
        <fullName evidence="1">Uncharacterized protein</fullName>
    </submittedName>
</protein>
<sequence length="368" mass="41377">MLTTIIASLFAGLSLEAVPSVPILSPSSSLSSPRTSVLTNRDPTGIIMTLSAVEWTLVAIILTECLALVLMYSSWSTPFRFDHRPSPPCCTPRLPVEILEAIIGHLVLLPETDNEEVSLECTSVLVSRTWAHIYWCHVRQDFQHIYLLSSTDVNAYFERIRRYDSLRRTRLRANVARKHLSFTVRFCPPAEWAPWAPYKGVKFPRDSHSQCPPLPMCKAYCDLVAFFSAYAPDPVLGSRMPSTLDEFFAALLRQQSAVVEPRMPQKLALEFVNAPCDILSSPFFMRGFGVPRETTHLVVHCITRPGGPVATGMQDVQPANWYTRNYPDPSFLSWDQVTHLELFGVSGDMAAFLRSKCSRALVLNEIKK</sequence>
<comment type="caution">
    <text evidence="1">The sequence shown here is derived from an EMBL/GenBank/DDBJ whole genome shotgun (WGS) entry which is preliminary data.</text>
</comment>
<organism evidence="1 2">
    <name type="scientific">Mycena pura</name>
    <dbReference type="NCBI Taxonomy" id="153505"/>
    <lineage>
        <taxon>Eukaryota</taxon>
        <taxon>Fungi</taxon>
        <taxon>Dikarya</taxon>
        <taxon>Basidiomycota</taxon>
        <taxon>Agaricomycotina</taxon>
        <taxon>Agaricomycetes</taxon>
        <taxon>Agaricomycetidae</taxon>
        <taxon>Agaricales</taxon>
        <taxon>Marasmiineae</taxon>
        <taxon>Mycenaceae</taxon>
        <taxon>Mycena</taxon>
    </lineage>
</organism>
<evidence type="ECO:0000313" key="1">
    <source>
        <dbReference type="EMBL" id="KAJ7199452.1"/>
    </source>
</evidence>
<keyword evidence="2" id="KW-1185">Reference proteome</keyword>
<accession>A0AAD6V7R4</accession>
<proteinExistence type="predicted"/>
<reference evidence="1" key="1">
    <citation type="submission" date="2023-03" db="EMBL/GenBank/DDBJ databases">
        <title>Massive genome expansion in bonnet fungi (Mycena s.s.) driven by repeated elements and novel gene families across ecological guilds.</title>
        <authorList>
            <consortium name="Lawrence Berkeley National Laboratory"/>
            <person name="Harder C.B."/>
            <person name="Miyauchi S."/>
            <person name="Viragh M."/>
            <person name="Kuo A."/>
            <person name="Thoen E."/>
            <person name="Andreopoulos B."/>
            <person name="Lu D."/>
            <person name="Skrede I."/>
            <person name="Drula E."/>
            <person name="Henrissat B."/>
            <person name="Morin E."/>
            <person name="Kohler A."/>
            <person name="Barry K."/>
            <person name="LaButti K."/>
            <person name="Morin E."/>
            <person name="Salamov A."/>
            <person name="Lipzen A."/>
            <person name="Mereny Z."/>
            <person name="Hegedus B."/>
            <person name="Baldrian P."/>
            <person name="Stursova M."/>
            <person name="Weitz H."/>
            <person name="Taylor A."/>
            <person name="Grigoriev I.V."/>
            <person name="Nagy L.G."/>
            <person name="Martin F."/>
            <person name="Kauserud H."/>
        </authorList>
    </citation>
    <scope>NUCLEOTIDE SEQUENCE</scope>
    <source>
        <strain evidence="1">9144</strain>
    </source>
</reference>